<sequence>MEEKVLVSSSANRMQNLQLTAPCTGAHSSRKMMLGLDWQSSDGRITEIIGEIGVIYRMQRSEPVAPEHLCAGGRSRVGVEQTRPQQGVVNQIKILKYYHRSPLGEMK</sequence>
<keyword evidence="2" id="KW-1185">Reference proteome</keyword>
<organism evidence="1 2">
    <name type="scientific">Plakobranchus ocellatus</name>
    <dbReference type="NCBI Taxonomy" id="259542"/>
    <lineage>
        <taxon>Eukaryota</taxon>
        <taxon>Metazoa</taxon>
        <taxon>Spiralia</taxon>
        <taxon>Lophotrochozoa</taxon>
        <taxon>Mollusca</taxon>
        <taxon>Gastropoda</taxon>
        <taxon>Heterobranchia</taxon>
        <taxon>Euthyneura</taxon>
        <taxon>Panpulmonata</taxon>
        <taxon>Sacoglossa</taxon>
        <taxon>Placobranchoidea</taxon>
        <taxon>Plakobranchidae</taxon>
        <taxon>Plakobranchus</taxon>
    </lineage>
</organism>
<gene>
    <name evidence="1" type="ORF">PoB_000343000</name>
</gene>
<comment type="caution">
    <text evidence="1">The sequence shown here is derived from an EMBL/GenBank/DDBJ whole genome shotgun (WGS) entry which is preliminary data.</text>
</comment>
<evidence type="ECO:0000313" key="1">
    <source>
        <dbReference type="EMBL" id="GFN76924.1"/>
    </source>
</evidence>
<dbReference type="Proteomes" id="UP000735302">
    <property type="component" value="Unassembled WGS sequence"/>
</dbReference>
<proteinExistence type="predicted"/>
<reference evidence="1 2" key="1">
    <citation type="journal article" date="2021" name="Elife">
        <title>Chloroplast acquisition without the gene transfer in kleptoplastic sea slugs, Plakobranchus ocellatus.</title>
        <authorList>
            <person name="Maeda T."/>
            <person name="Takahashi S."/>
            <person name="Yoshida T."/>
            <person name="Shimamura S."/>
            <person name="Takaki Y."/>
            <person name="Nagai Y."/>
            <person name="Toyoda A."/>
            <person name="Suzuki Y."/>
            <person name="Arimoto A."/>
            <person name="Ishii H."/>
            <person name="Satoh N."/>
            <person name="Nishiyama T."/>
            <person name="Hasebe M."/>
            <person name="Maruyama T."/>
            <person name="Minagawa J."/>
            <person name="Obokata J."/>
            <person name="Shigenobu S."/>
        </authorList>
    </citation>
    <scope>NUCLEOTIDE SEQUENCE [LARGE SCALE GENOMIC DNA]</scope>
</reference>
<accession>A0AAV3Y1I0</accession>
<evidence type="ECO:0000313" key="2">
    <source>
        <dbReference type="Proteomes" id="UP000735302"/>
    </source>
</evidence>
<dbReference type="AlphaFoldDB" id="A0AAV3Y1I0"/>
<dbReference type="EMBL" id="BLXT01000430">
    <property type="protein sequence ID" value="GFN76924.1"/>
    <property type="molecule type" value="Genomic_DNA"/>
</dbReference>
<protein>
    <submittedName>
        <fullName evidence="1">Uncharacterized protein</fullName>
    </submittedName>
</protein>
<name>A0AAV3Y1I0_9GAST</name>